<dbReference type="Gene3D" id="3.10.28.10">
    <property type="entry name" value="Homing endonucleases"/>
    <property type="match status" value="1"/>
</dbReference>
<proteinExistence type="predicted"/>
<dbReference type="AlphaFoldDB" id="A0A2R4W2B6"/>
<reference evidence="6 7" key="1">
    <citation type="submission" date="2017-04" db="EMBL/GenBank/DDBJ databases">
        <title>Genomic insights into metabolism of Thermodesulfobium acidiphilum.</title>
        <authorList>
            <person name="Toshchakov S.V."/>
            <person name="Frolov E.N."/>
            <person name="Kublanov I.V."/>
            <person name="Samarov N.I."/>
            <person name="Novikov A."/>
            <person name="Lebedinsky A.V."/>
            <person name="Bonch-Osmolovskaya E.A."/>
            <person name="Chernyh N.A."/>
        </authorList>
    </citation>
    <scope>NUCLEOTIDE SEQUENCE [LARGE SCALE GENOMIC DNA]</scope>
    <source>
        <strain evidence="6 7">3127-1</strain>
    </source>
</reference>
<dbReference type="PANTHER" id="PTHR37307">
    <property type="entry name" value="CELL DIVISION PROTEIN WHIA-RELATED"/>
    <property type="match status" value="1"/>
</dbReference>
<evidence type="ECO:0008006" key="8">
    <source>
        <dbReference type="Google" id="ProtNLM"/>
    </source>
</evidence>
<dbReference type="Pfam" id="PF14527">
    <property type="entry name" value="LAGLIDADG_WhiA"/>
    <property type="match status" value="1"/>
</dbReference>
<dbReference type="GO" id="GO:0043937">
    <property type="term" value="P:regulation of sporulation"/>
    <property type="evidence" value="ECO:0007669"/>
    <property type="project" value="InterPro"/>
</dbReference>
<dbReference type="KEGG" id="taci:TDSAC_1597"/>
<evidence type="ECO:0000259" key="4">
    <source>
        <dbReference type="Pfam" id="PF02650"/>
    </source>
</evidence>
<dbReference type="GO" id="GO:0003677">
    <property type="term" value="F:DNA binding"/>
    <property type="evidence" value="ECO:0007669"/>
    <property type="project" value="UniProtKB-KW"/>
</dbReference>
<evidence type="ECO:0000313" key="6">
    <source>
        <dbReference type="EMBL" id="AWB10933.1"/>
    </source>
</evidence>
<dbReference type="InterPro" id="IPR003802">
    <property type="entry name" value="Sporulation_regulator_WhiA"/>
</dbReference>
<dbReference type="InterPro" id="IPR023054">
    <property type="entry name" value="Sporulation_regulator_WhiA_C"/>
</dbReference>
<keyword evidence="3" id="KW-0131">Cell cycle</keyword>
<evidence type="ECO:0000313" key="7">
    <source>
        <dbReference type="Proteomes" id="UP000244792"/>
    </source>
</evidence>
<dbReference type="RefSeq" id="WP_108309809.1">
    <property type="nucleotide sequence ID" value="NZ_CP020921.1"/>
</dbReference>
<dbReference type="GO" id="GO:0051301">
    <property type="term" value="P:cell division"/>
    <property type="evidence" value="ECO:0007669"/>
    <property type="project" value="UniProtKB-KW"/>
</dbReference>
<evidence type="ECO:0000256" key="2">
    <source>
        <dbReference type="ARBA" id="ARBA00023125"/>
    </source>
</evidence>
<dbReference type="InterPro" id="IPR027434">
    <property type="entry name" value="Homing_endonucl"/>
</dbReference>
<name>A0A2R4W2B6_THEAF</name>
<organism evidence="6 7">
    <name type="scientific">Thermodesulfobium acidiphilum</name>
    <dbReference type="NCBI Taxonomy" id="1794699"/>
    <lineage>
        <taxon>Bacteria</taxon>
        <taxon>Pseudomonadati</taxon>
        <taxon>Thermodesulfobiota</taxon>
        <taxon>Thermodesulfobiia</taxon>
        <taxon>Thermodesulfobiales</taxon>
        <taxon>Thermodesulfobiaceae</taxon>
        <taxon>Thermodesulfobium</taxon>
    </lineage>
</organism>
<evidence type="ECO:0000256" key="3">
    <source>
        <dbReference type="ARBA" id="ARBA00023306"/>
    </source>
</evidence>
<dbReference type="Pfam" id="PF02650">
    <property type="entry name" value="HTH_WhiA"/>
    <property type="match status" value="1"/>
</dbReference>
<evidence type="ECO:0000259" key="5">
    <source>
        <dbReference type="Pfam" id="PF14527"/>
    </source>
</evidence>
<dbReference type="NCBIfam" id="TIGR00647">
    <property type="entry name" value="DNA_bind_WhiA"/>
    <property type="match status" value="1"/>
</dbReference>
<accession>A0A2R4W2B6</accession>
<keyword evidence="1" id="KW-0132">Cell division</keyword>
<dbReference type="OrthoDB" id="401278at2"/>
<evidence type="ECO:0000256" key="1">
    <source>
        <dbReference type="ARBA" id="ARBA00022618"/>
    </source>
</evidence>
<sequence length="294" mass="34216">MLKLKKDENEIIRSEIASLPIENKRLSKFELKGIMISHSKITGRDIVVKCKDFKVAKRTIMLAHFLNIKTQLYQNSRQNIQIPKKLKTSQENQKTTTVKLEKLLLPDPPETFPSQKSIQSFLRGLFLNSGYLSTKNGYHLEIITNNEIFGFLSTLLEDVGFNFKIRKTNSYSLFLKNFREIVSFLAYIQVHNFCAYIEAEAIKKEVNNEINREVNYETGNIKRQIKASLEILRSINILESSENYCRLPIKWQKMIALKKNHPLLSMKEIGEHLGMSKNQVSSVFRQIRKLTFNL</sequence>
<keyword evidence="7" id="KW-1185">Reference proteome</keyword>
<feature type="domain" description="Sporulation regulator WhiA C-terminal" evidence="4">
    <location>
        <begin position="210"/>
        <end position="290"/>
    </location>
</feature>
<dbReference type="EMBL" id="CP020921">
    <property type="protein sequence ID" value="AWB10933.1"/>
    <property type="molecule type" value="Genomic_DNA"/>
</dbReference>
<protein>
    <recommendedName>
        <fullName evidence="8">Cell division protein WhiA</fullName>
    </recommendedName>
</protein>
<dbReference type="Proteomes" id="UP000244792">
    <property type="component" value="Chromosome"/>
</dbReference>
<dbReference type="InterPro" id="IPR039518">
    <property type="entry name" value="WhiA_LAGLIDADG_dom"/>
</dbReference>
<dbReference type="SUPFAM" id="SSF55608">
    <property type="entry name" value="Homing endonucleases"/>
    <property type="match status" value="1"/>
</dbReference>
<dbReference type="PANTHER" id="PTHR37307:SF1">
    <property type="entry name" value="CELL DIVISION PROTEIN WHIA-RELATED"/>
    <property type="match status" value="1"/>
</dbReference>
<feature type="domain" description="WhiA LAGLIDADG-like" evidence="5">
    <location>
        <begin position="119"/>
        <end position="207"/>
    </location>
</feature>
<gene>
    <name evidence="6" type="ORF">TDSAC_1597</name>
</gene>
<keyword evidence="2" id="KW-0238">DNA-binding</keyword>